<evidence type="ECO:0000313" key="1">
    <source>
        <dbReference type="EMBL" id="CAE7173684.1"/>
    </source>
</evidence>
<sequence length="447" mass="48058">MHSKLLLFCVTFCAYTAHAVDLYVSPSGSDSNAGTAAAPFKTLTKAQQAVRNQIAGTASEGITVHVGAGTYTLSAPLKFTSEDSGKNGVTVKWVGTGATISGGLKITNWVAGSNGVYSADIPMGLKSRNLYVNGKASNYARKKIANRKDFTYTSTDRYAPIKSVGNKQLIMKQNTWYNQIWGYDTVDKNNADFGVWVQNALALLTEGGQFYLDSAAGKIYYKPLSGENMASVYTYLGLSETLIVIGGTYADPVHDISFQDLNFAHTTWLQPANIGYIDQQTGGNICEDKTYDSSNFESTRPNWCQMPSAIQISAAKNIVFSGGNYAMMGAGGIGIGNDANAHITGTGLGANNIAIKDGYFTQVMGNSITAGGIRADAHHPSDARMTNSQIEISGNIFYNVSSLFSSTVPILATYERLRNALVFSLRSVLVAKYQTPQTKVSRRTGYC</sequence>
<dbReference type="EMBL" id="HG992981">
    <property type="protein sequence ID" value="CAE7173684.1"/>
    <property type="molecule type" value="Genomic_DNA"/>
</dbReference>
<evidence type="ECO:0000313" key="2">
    <source>
        <dbReference type="Proteomes" id="UP000472372"/>
    </source>
</evidence>
<dbReference type="Gene3D" id="2.160.20.10">
    <property type="entry name" value="Single-stranded right-handed beta-helix, Pectin lyase-like"/>
    <property type="match status" value="1"/>
</dbReference>
<dbReference type="Proteomes" id="UP000472372">
    <property type="component" value="Chromosome 5"/>
</dbReference>
<dbReference type="PANTHER" id="PTHR36453:SF2">
    <property type="entry name" value="APPLE DOMAIN-CONTAINING PROTEIN"/>
    <property type="match status" value="1"/>
</dbReference>
<dbReference type="InterPro" id="IPR012334">
    <property type="entry name" value="Pectin_lyas_fold"/>
</dbReference>
<organism evidence="1 2">
    <name type="scientific">Pyrenophora teres f. teres</name>
    <dbReference type="NCBI Taxonomy" id="97479"/>
    <lineage>
        <taxon>Eukaryota</taxon>
        <taxon>Fungi</taxon>
        <taxon>Dikarya</taxon>
        <taxon>Ascomycota</taxon>
        <taxon>Pezizomycotina</taxon>
        <taxon>Dothideomycetes</taxon>
        <taxon>Pleosporomycetidae</taxon>
        <taxon>Pleosporales</taxon>
        <taxon>Pleosporineae</taxon>
        <taxon>Pleosporaceae</taxon>
        <taxon>Pyrenophora</taxon>
    </lineage>
</organism>
<reference evidence="1" key="1">
    <citation type="submission" date="2021-02" db="EMBL/GenBank/DDBJ databases">
        <authorList>
            <person name="Syme A R."/>
            <person name="Syme A R."/>
            <person name="Moolhuijzen P."/>
        </authorList>
    </citation>
    <scope>NUCLEOTIDE SEQUENCE</scope>
    <source>
        <strain evidence="1">W1-1</strain>
    </source>
</reference>
<dbReference type="SUPFAM" id="SSF51126">
    <property type="entry name" value="Pectin lyase-like"/>
    <property type="match status" value="1"/>
</dbReference>
<gene>
    <name evidence="1" type="ORF">PTTW11_05486</name>
</gene>
<name>A0A6S6W1Q3_9PLEO</name>
<proteinExistence type="predicted"/>
<dbReference type="AlphaFoldDB" id="A0A6S6W1Q3"/>
<dbReference type="InterPro" id="IPR011050">
    <property type="entry name" value="Pectin_lyase_fold/virulence"/>
</dbReference>
<protein>
    <submittedName>
        <fullName evidence="1">Uncharacterized protein</fullName>
    </submittedName>
</protein>
<accession>A0A6S6W1Q3</accession>
<dbReference type="PANTHER" id="PTHR36453">
    <property type="entry name" value="SECRETED PROTEIN-RELATED"/>
    <property type="match status" value="1"/>
</dbReference>